<comment type="catalytic activity">
    <reaction evidence="12 17">
        <text>L-valine + 2-oxoglutarate = 3-methyl-2-oxobutanoate + L-glutamate</text>
        <dbReference type="Rhea" id="RHEA:24813"/>
        <dbReference type="ChEBI" id="CHEBI:11851"/>
        <dbReference type="ChEBI" id="CHEBI:16810"/>
        <dbReference type="ChEBI" id="CHEBI:29985"/>
        <dbReference type="ChEBI" id="CHEBI:57762"/>
        <dbReference type="EC" id="2.6.1.42"/>
    </reaction>
</comment>
<gene>
    <name evidence="17 18" type="primary">ilvE</name>
    <name evidence="18" type="ORF">AMOR_38140</name>
</gene>
<dbReference type="Proteomes" id="UP001162891">
    <property type="component" value="Chromosome"/>
</dbReference>
<evidence type="ECO:0000256" key="8">
    <source>
        <dbReference type="ARBA" id="ARBA00022605"/>
    </source>
</evidence>
<dbReference type="InterPro" id="IPR001544">
    <property type="entry name" value="Aminotrans_IV"/>
</dbReference>
<evidence type="ECO:0000256" key="12">
    <source>
        <dbReference type="ARBA" id="ARBA00048212"/>
    </source>
</evidence>
<dbReference type="InterPro" id="IPR050571">
    <property type="entry name" value="Class-IV_PLP-Dep_Aminotrnsfr"/>
</dbReference>
<evidence type="ECO:0000256" key="3">
    <source>
        <dbReference type="ARBA" id="ARBA00004824"/>
    </source>
</evidence>
<reference evidence="19" key="1">
    <citation type="journal article" date="2022" name="Int. J. Syst. Evol. Microbiol.">
        <title>Anaeromyxobacter oryzae sp. nov., Anaeromyxobacter diazotrophicus sp. nov. and Anaeromyxobacter paludicola sp. nov., isolated from paddy soils.</title>
        <authorList>
            <person name="Itoh H."/>
            <person name="Xu Z."/>
            <person name="Mise K."/>
            <person name="Masuda Y."/>
            <person name="Ushijima N."/>
            <person name="Hayakawa C."/>
            <person name="Shiratori Y."/>
            <person name="Senoo K."/>
        </authorList>
    </citation>
    <scope>NUCLEOTIDE SEQUENCE [LARGE SCALE GENOMIC DNA]</scope>
    <source>
        <strain evidence="19">Red232</strain>
    </source>
</reference>
<evidence type="ECO:0000256" key="14">
    <source>
        <dbReference type="ARBA" id="ARBA00049229"/>
    </source>
</evidence>
<dbReference type="InterPro" id="IPR005785">
    <property type="entry name" value="B_amino_transI"/>
</dbReference>
<comment type="pathway">
    <text evidence="3 17">Amino-acid biosynthesis; L-isoleucine biosynthesis; L-isoleucine from 2-oxobutanoate: step 4/4.</text>
</comment>
<comment type="catalytic activity">
    <reaction evidence="14 17">
        <text>L-leucine + 2-oxoglutarate = 4-methyl-2-oxopentanoate + L-glutamate</text>
        <dbReference type="Rhea" id="RHEA:18321"/>
        <dbReference type="ChEBI" id="CHEBI:16810"/>
        <dbReference type="ChEBI" id="CHEBI:17865"/>
        <dbReference type="ChEBI" id="CHEBI:29985"/>
        <dbReference type="ChEBI" id="CHEBI:57427"/>
        <dbReference type="EC" id="2.6.1.42"/>
    </reaction>
</comment>
<dbReference type="InterPro" id="IPR043132">
    <property type="entry name" value="BCAT-like_C"/>
</dbReference>
<keyword evidence="10 16" id="KW-0663">Pyridoxal phosphate</keyword>
<comment type="catalytic activity">
    <reaction evidence="13 17">
        <text>L-isoleucine + 2-oxoglutarate = (S)-3-methyl-2-oxopentanoate + L-glutamate</text>
        <dbReference type="Rhea" id="RHEA:24801"/>
        <dbReference type="ChEBI" id="CHEBI:16810"/>
        <dbReference type="ChEBI" id="CHEBI:29985"/>
        <dbReference type="ChEBI" id="CHEBI:35146"/>
        <dbReference type="ChEBI" id="CHEBI:58045"/>
        <dbReference type="EC" id="2.6.1.42"/>
    </reaction>
</comment>
<evidence type="ECO:0000313" key="19">
    <source>
        <dbReference type="Proteomes" id="UP001162891"/>
    </source>
</evidence>
<dbReference type="Gene3D" id="3.20.10.10">
    <property type="entry name" value="D-amino Acid Aminotransferase, subunit A, domain 2"/>
    <property type="match status" value="1"/>
</dbReference>
<evidence type="ECO:0000256" key="13">
    <source>
        <dbReference type="ARBA" id="ARBA00048798"/>
    </source>
</evidence>
<sequence length="306" mass="33742">MIKADKIWIDGKLVAFDDAKVHVLTHALHYGVGVFEGIRAYKTADGRSAVFRLKEHVQRLYDSAHIVLMEIPVPPERLEQACVEVLKANKLDAGYLRPLAFFGAGAMGVGAGATNPVQVMVAAWPWGAYLSEEGLKKGIRAKVSSFTRMHVNVNMVRAKVSGQYVNSFLATREAAMAGYEEAILLDTEGYVAEGSGENIFIVKNGVLQTPPLSAPVLAGITRDSVLRIAKDLGVPVKEEKFTRDSMYLADELFMTGTAAEVTPVREVDNRRIGKGEPGPITKRIQDTYFKAVRGEEPRYREWLTPY</sequence>
<organism evidence="18 19">
    <name type="scientific">Anaeromyxobacter oryzae</name>
    <dbReference type="NCBI Taxonomy" id="2918170"/>
    <lineage>
        <taxon>Bacteria</taxon>
        <taxon>Pseudomonadati</taxon>
        <taxon>Myxococcota</taxon>
        <taxon>Myxococcia</taxon>
        <taxon>Myxococcales</taxon>
        <taxon>Cystobacterineae</taxon>
        <taxon>Anaeromyxobacteraceae</taxon>
        <taxon>Anaeromyxobacter</taxon>
    </lineage>
</organism>
<dbReference type="NCBIfam" id="TIGR01122">
    <property type="entry name" value="ilvE_I"/>
    <property type="match status" value="1"/>
</dbReference>
<dbReference type="RefSeq" id="WP_248353313.1">
    <property type="nucleotide sequence ID" value="NZ_AP025591.1"/>
</dbReference>
<dbReference type="SUPFAM" id="SSF56752">
    <property type="entry name" value="D-aminoacid aminotransferase-like PLP-dependent enzymes"/>
    <property type="match status" value="1"/>
</dbReference>
<evidence type="ECO:0000256" key="6">
    <source>
        <dbReference type="ARBA" id="ARBA00009320"/>
    </source>
</evidence>
<evidence type="ECO:0000256" key="9">
    <source>
        <dbReference type="ARBA" id="ARBA00022679"/>
    </source>
</evidence>
<evidence type="ECO:0000256" key="15">
    <source>
        <dbReference type="RuleBase" id="RU004106"/>
    </source>
</evidence>
<dbReference type="InterPro" id="IPR043131">
    <property type="entry name" value="BCAT-like_N"/>
</dbReference>
<evidence type="ECO:0000256" key="7">
    <source>
        <dbReference type="ARBA" id="ARBA00022576"/>
    </source>
</evidence>
<dbReference type="EC" id="2.6.1.42" evidence="17"/>
<evidence type="ECO:0000256" key="2">
    <source>
        <dbReference type="ARBA" id="ARBA00003109"/>
    </source>
</evidence>
<evidence type="ECO:0000256" key="4">
    <source>
        <dbReference type="ARBA" id="ARBA00004931"/>
    </source>
</evidence>
<dbReference type="InterPro" id="IPR036038">
    <property type="entry name" value="Aminotransferase-like"/>
</dbReference>
<dbReference type="CDD" id="cd01557">
    <property type="entry name" value="BCAT_beta_family"/>
    <property type="match status" value="1"/>
</dbReference>
<comment type="pathway">
    <text evidence="4 17">Amino-acid biosynthesis; L-valine biosynthesis; L-valine from pyruvate: step 4/4.</text>
</comment>
<dbReference type="Gene3D" id="3.30.470.10">
    <property type="match status" value="1"/>
</dbReference>
<accession>A0ABM7WZ48</accession>
<dbReference type="EMBL" id="AP025591">
    <property type="protein sequence ID" value="BDG04818.1"/>
    <property type="molecule type" value="Genomic_DNA"/>
</dbReference>
<dbReference type="PANTHER" id="PTHR42743:SF11">
    <property type="entry name" value="AMINODEOXYCHORISMATE LYASE"/>
    <property type="match status" value="1"/>
</dbReference>
<dbReference type="Pfam" id="PF01063">
    <property type="entry name" value="Aminotran_4"/>
    <property type="match status" value="1"/>
</dbReference>
<evidence type="ECO:0000256" key="1">
    <source>
        <dbReference type="ARBA" id="ARBA00001933"/>
    </source>
</evidence>
<dbReference type="PANTHER" id="PTHR42743">
    <property type="entry name" value="AMINO-ACID AMINOTRANSFERASE"/>
    <property type="match status" value="1"/>
</dbReference>
<dbReference type="GO" id="GO:0008483">
    <property type="term" value="F:transaminase activity"/>
    <property type="evidence" value="ECO:0007669"/>
    <property type="project" value="UniProtKB-KW"/>
</dbReference>
<evidence type="ECO:0000256" key="11">
    <source>
        <dbReference type="ARBA" id="ARBA00023304"/>
    </source>
</evidence>
<dbReference type="PROSITE" id="PS00770">
    <property type="entry name" value="AA_TRANSFER_CLASS_4"/>
    <property type="match status" value="1"/>
</dbReference>
<evidence type="ECO:0000256" key="16">
    <source>
        <dbReference type="RuleBase" id="RU004516"/>
    </source>
</evidence>
<dbReference type="NCBIfam" id="NF005146">
    <property type="entry name" value="PRK06606.1"/>
    <property type="match status" value="1"/>
</dbReference>
<dbReference type="InterPro" id="IPR018300">
    <property type="entry name" value="Aminotrans_IV_CS"/>
</dbReference>
<evidence type="ECO:0000256" key="5">
    <source>
        <dbReference type="ARBA" id="ARBA00005072"/>
    </source>
</evidence>
<comment type="similarity">
    <text evidence="6 15">Belongs to the class-IV pyridoxal-phosphate-dependent aminotransferase family.</text>
</comment>
<evidence type="ECO:0000256" key="17">
    <source>
        <dbReference type="RuleBase" id="RU364094"/>
    </source>
</evidence>
<keyword evidence="19" id="KW-1185">Reference proteome</keyword>
<proteinExistence type="inferred from homology"/>
<keyword evidence="11 17" id="KW-0100">Branched-chain amino acid biosynthesis</keyword>
<dbReference type="InterPro" id="IPR033939">
    <property type="entry name" value="BCAT_family"/>
</dbReference>
<comment type="function">
    <text evidence="2 17">Acts on leucine, isoleucine and valine.</text>
</comment>
<keyword evidence="8 17" id="KW-0028">Amino-acid biosynthesis</keyword>
<evidence type="ECO:0000313" key="18">
    <source>
        <dbReference type="EMBL" id="BDG04818.1"/>
    </source>
</evidence>
<keyword evidence="7 17" id="KW-0032">Aminotransferase</keyword>
<name>A0ABM7WZ48_9BACT</name>
<protein>
    <recommendedName>
        <fullName evidence="17">Branched-chain-amino-acid aminotransferase</fullName>
        <shortName evidence="17">BCAT</shortName>
        <ecNumber evidence="17">2.6.1.42</ecNumber>
    </recommendedName>
</protein>
<comment type="pathway">
    <text evidence="5 17">Amino-acid biosynthesis; L-leucine biosynthesis; L-leucine from 3-methyl-2-oxobutanoate: step 4/4.</text>
</comment>
<evidence type="ECO:0000256" key="10">
    <source>
        <dbReference type="ARBA" id="ARBA00022898"/>
    </source>
</evidence>
<comment type="cofactor">
    <cofactor evidence="1 16">
        <name>pyridoxal 5'-phosphate</name>
        <dbReference type="ChEBI" id="CHEBI:597326"/>
    </cofactor>
</comment>
<keyword evidence="9 17" id="KW-0808">Transferase</keyword>